<evidence type="ECO:0000256" key="12">
    <source>
        <dbReference type="SAM" id="SignalP"/>
    </source>
</evidence>
<gene>
    <name evidence="15" type="ORF">A3SI_01936</name>
</gene>
<dbReference type="CDD" id="cd01347">
    <property type="entry name" value="ligand_gated_channel"/>
    <property type="match status" value="1"/>
</dbReference>
<evidence type="ECO:0000256" key="2">
    <source>
        <dbReference type="ARBA" id="ARBA00022448"/>
    </source>
</evidence>
<feature type="domain" description="TonB-dependent receptor plug" evidence="14">
    <location>
        <begin position="123"/>
        <end position="229"/>
    </location>
</feature>
<keyword evidence="16" id="KW-1185">Reference proteome</keyword>
<dbReference type="PANTHER" id="PTHR30069">
    <property type="entry name" value="TONB-DEPENDENT OUTER MEMBRANE RECEPTOR"/>
    <property type="match status" value="1"/>
</dbReference>
<feature type="domain" description="TonB-dependent receptor-like beta-barrel" evidence="13">
    <location>
        <begin position="295"/>
        <end position="722"/>
    </location>
</feature>
<keyword evidence="3 10" id="KW-1134">Transmembrane beta strand</keyword>
<evidence type="ECO:0000256" key="7">
    <source>
        <dbReference type="ARBA" id="ARBA00023136"/>
    </source>
</evidence>
<dbReference type="EMBL" id="AJYA01000002">
    <property type="protein sequence ID" value="EIM78779.1"/>
    <property type="molecule type" value="Genomic_DNA"/>
</dbReference>
<sequence length="764" mass="85029">MCRFNLNKISVWVFTFHLVFLSLQVAAAEGLMKVQVKDQKGAGIPFATIRLESGGGVVTNEYGEAEILLEQAAARVEVSAAGFEPLKVRLDGTREFVEILLKERISDLEEVVVTGNFEAQSARQSVYQVRSIDKAVIQKRAAGNMQEVLNTELGIRFSQDNALGASNLELNGLSGQNVKILIDGVPMVGRQGVSNEININQIDINQIERIEIVEGPMSVIYGADALAGVINIITKAGSGSLQQNQWTLSARLQEETVGAEYQPFAGRGNHIRSISGAGRFGAVGFNAGISSNSFGGWQGDIEGRQFDWLPREQFFANAGLNYTKGILTLDYHIDYMWEDIFSPGPESRLEWIDQNFITNRQMHRLNGALNLPGRFKLSWQGAYTHFTRDTEVTVTNVRTGERFPSQAPGAQARLLYNGLTWRMLGSWQVNDKLNIQPGIDINVEDGVGDRISENEGIGDYAAFLSAEWSPTPRIKIRPGIRSAYNTAFSPPPFIPSLNTKFILKEGLDLRLAYAKGFRAPSIREMYFDFFDASHSIRGNPDLQAEISDAFNGSLQYQNYQFFGLKSTSNLSFFYNDVRNQIAFGVDPRDVRITTLFNVERFRTTGWLFTQSFSRGVVSGNVGYSRIGRFNRIGQGVEGLTLPNFVWANEVTANLMVQLPVWDLGLNVFYKYNGALPGFEQTVDSTAENPEFREILLEGFHWMDLTLTKPIGEHLMLTTGVRNMMDIGRINSTAQNGGAHGGGPERPMGYGRSYFLGITYQFNKK</sequence>
<evidence type="ECO:0000313" key="15">
    <source>
        <dbReference type="EMBL" id="EIM78779.1"/>
    </source>
</evidence>
<dbReference type="SUPFAM" id="SSF56935">
    <property type="entry name" value="Porins"/>
    <property type="match status" value="1"/>
</dbReference>
<keyword evidence="5 12" id="KW-0732">Signal</keyword>
<dbReference type="SUPFAM" id="SSF49464">
    <property type="entry name" value="Carboxypeptidase regulatory domain-like"/>
    <property type="match status" value="1"/>
</dbReference>
<dbReference type="Pfam" id="PF00593">
    <property type="entry name" value="TonB_dep_Rec_b-barrel"/>
    <property type="match status" value="1"/>
</dbReference>
<evidence type="ECO:0000259" key="13">
    <source>
        <dbReference type="Pfam" id="PF00593"/>
    </source>
</evidence>
<keyword evidence="2 10" id="KW-0813">Transport</keyword>
<proteinExistence type="inferred from homology"/>
<dbReference type="Proteomes" id="UP000005551">
    <property type="component" value="Unassembled WGS sequence"/>
</dbReference>
<dbReference type="AlphaFoldDB" id="I5CAC7"/>
<evidence type="ECO:0000256" key="6">
    <source>
        <dbReference type="ARBA" id="ARBA00023077"/>
    </source>
</evidence>
<dbReference type="GO" id="GO:0044718">
    <property type="term" value="P:siderophore transmembrane transport"/>
    <property type="evidence" value="ECO:0007669"/>
    <property type="project" value="TreeGrafter"/>
</dbReference>
<dbReference type="STRING" id="1189621.A3SI_01936"/>
<dbReference type="PATRIC" id="fig|1189621.3.peg.407"/>
<dbReference type="InterPro" id="IPR000531">
    <property type="entry name" value="Beta-barrel_TonB"/>
</dbReference>
<evidence type="ECO:0000313" key="16">
    <source>
        <dbReference type="Proteomes" id="UP000005551"/>
    </source>
</evidence>
<feature type="signal peptide" evidence="12">
    <location>
        <begin position="1"/>
        <end position="27"/>
    </location>
</feature>
<dbReference type="RefSeq" id="WP_009053328.1">
    <property type="nucleotide sequence ID" value="NZ_AJYA01000002.1"/>
</dbReference>
<evidence type="ECO:0000256" key="11">
    <source>
        <dbReference type="RuleBase" id="RU003357"/>
    </source>
</evidence>
<dbReference type="Pfam" id="PF07715">
    <property type="entry name" value="Plug"/>
    <property type="match status" value="1"/>
</dbReference>
<evidence type="ECO:0000259" key="14">
    <source>
        <dbReference type="Pfam" id="PF07715"/>
    </source>
</evidence>
<dbReference type="InterPro" id="IPR012910">
    <property type="entry name" value="Plug_dom"/>
</dbReference>
<name>I5CAC7_9BACT</name>
<evidence type="ECO:0000256" key="3">
    <source>
        <dbReference type="ARBA" id="ARBA00022452"/>
    </source>
</evidence>
<evidence type="ECO:0000256" key="10">
    <source>
        <dbReference type="PROSITE-ProRule" id="PRU01360"/>
    </source>
</evidence>
<dbReference type="InterPro" id="IPR039426">
    <property type="entry name" value="TonB-dep_rcpt-like"/>
</dbReference>
<evidence type="ECO:0000256" key="1">
    <source>
        <dbReference type="ARBA" id="ARBA00004571"/>
    </source>
</evidence>
<dbReference type="InterPro" id="IPR036942">
    <property type="entry name" value="Beta-barrel_TonB_sf"/>
</dbReference>
<evidence type="ECO:0000256" key="8">
    <source>
        <dbReference type="ARBA" id="ARBA00023170"/>
    </source>
</evidence>
<keyword evidence="8 15" id="KW-0675">Receptor</keyword>
<reference evidence="15 16" key="1">
    <citation type="submission" date="2012-05" db="EMBL/GenBank/DDBJ databases">
        <title>Genome sequence of Nitritalea halalkaliphila LW7.</title>
        <authorList>
            <person name="Jangir P.K."/>
            <person name="Singh A."/>
            <person name="Shivaji S."/>
            <person name="Sharma R."/>
        </authorList>
    </citation>
    <scope>NUCLEOTIDE SEQUENCE [LARGE SCALE GENOMIC DNA]</scope>
    <source>
        <strain evidence="15 16">LW7</strain>
    </source>
</reference>
<feature type="chain" id="PRO_5003700588" evidence="12">
    <location>
        <begin position="28"/>
        <end position="764"/>
    </location>
</feature>
<evidence type="ECO:0000256" key="5">
    <source>
        <dbReference type="ARBA" id="ARBA00022729"/>
    </source>
</evidence>
<dbReference type="Gene3D" id="2.170.130.10">
    <property type="entry name" value="TonB-dependent receptor, plug domain"/>
    <property type="match status" value="1"/>
</dbReference>
<dbReference type="InterPro" id="IPR037066">
    <property type="entry name" value="Plug_dom_sf"/>
</dbReference>
<dbReference type="Gene3D" id="2.40.170.20">
    <property type="entry name" value="TonB-dependent receptor, beta-barrel domain"/>
    <property type="match status" value="1"/>
</dbReference>
<evidence type="ECO:0000256" key="4">
    <source>
        <dbReference type="ARBA" id="ARBA00022692"/>
    </source>
</evidence>
<comment type="caution">
    <text evidence="15">The sequence shown here is derived from an EMBL/GenBank/DDBJ whole genome shotgun (WGS) entry which is preliminary data.</text>
</comment>
<protein>
    <submittedName>
        <fullName evidence="15">TonB-dependent receptor</fullName>
    </submittedName>
</protein>
<keyword evidence="7 10" id="KW-0472">Membrane</keyword>
<dbReference type="PANTHER" id="PTHR30069:SF29">
    <property type="entry name" value="HEMOGLOBIN AND HEMOGLOBIN-HAPTOGLOBIN-BINDING PROTEIN 1-RELATED"/>
    <property type="match status" value="1"/>
</dbReference>
<keyword evidence="4 10" id="KW-0812">Transmembrane</keyword>
<dbReference type="InterPro" id="IPR008969">
    <property type="entry name" value="CarboxyPept-like_regulatory"/>
</dbReference>
<dbReference type="GO" id="GO:0015344">
    <property type="term" value="F:siderophore uptake transmembrane transporter activity"/>
    <property type="evidence" value="ECO:0007669"/>
    <property type="project" value="TreeGrafter"/>
</dbReference>
<comment type="similarity">
    <text evidence="10 11">Belongs to the TonB-dependent receptor family.</text>
</comment>
<keyword evidence="9 10" id="KW-0998">Cell outer membrane</keyword>
<evidence type="ECO:0000256" key="9">
    <source>
        <dbReference type="ARBA" id="ARBA00023237"/>
    </source>
</evidence>
<dbReference type="OrthoDB" id="1109239at2"/>
<organism evidence="15 16">
    <name type="scientific">Nitritalea halalkaliphila LW7</name>
    <dbReference type="NCBI Taxonomy" id="1189621"/>
    <lineage>
        <taxon>Bacteria</taxon>
        <taxon>Pseudomonadati</taxon>
        <taxon>Bacteroidota</taxon>
        <taxon>Cytophagia</taxon>
        <taxon>Cytophagales</taxon>
        <taxon>Cyclobacteriaceae</taxon>
        <taxon>Nitritalea</taxon>
    </lineage>
</organism>
<comment type="subcellular location">
    <subcellularLocation>
        <location evidence="1 10">Cell outer membrane</location>
        <topology evidence="1 10">Multi-pass membrane protein</topology>
    </subcellularLocation>
</comment>
<dbReference type="GO" id="GO:0009279">
    <property type="term" value="C:cell outer membrane"/>
    <property type="evidence" value="ECO:0007669"/>
    <property type="project" value="UniProtKB-SubCell"/>
</dbReference>
<accession>I5CAC7</accession>
<dbReference type="PROSITE" id="PS52016">
    <property type="entry name" value="TONB_DEPENDENT_REC_3"/>
    <property type="match status" value="1"/>
</dbReference>
<keyword evidence="6 11" id="KW-0798">TonB box</keyword>